<dbReference type="AlphaFoldDB" id="A0A0K2US82"/>
<sequence>MVGNVTDENISGHVAKDTLHRMEHMMILCLLREYF</sequence>
<reference evidence="1" key="1">
    <citation type="submission" date="2014-05" db="EMBL/GenBank/DDBJ databases">
        <authorList>
            <person name="Chronopoulou M."/>
        </authorList>
    </citation>
    <scope>NUCLEOTIDE SEQUENCE</scope>
    <source>
        <tissue evidence="1">Whole organism</tissue>
    </source>
</reference>
<proteinExistence type="predicted"/>
<protein>
    <submittedName>
        <fullName evidence="1">Putative LOC101236095 [Hydra vulgaris]</fullName>
    </submittedName>
</protein>
<name>A0A0K2US82_LEPSM</name>
<accession>A0A0K2US82</accession>
<dbReference type="EMBL" id="HACA01023524">
    <property type="protein sequence ID" value="CDW40885.1"/>
    <property type="molecule type" value="Transcribed_RNA"/>
</dbReference>
<evidence type="ECO:0000313" key="1">
    <source>
        <dbReference type="EMBL" id="CDW40885.1"/>
    </source>
</evidence>
<organism evidence="1">
    <name type="scientific">Lepeophtheirus salmonis</name>
    <name type="common">Salmon louse</name>
    <name type="synonym">Caligus salmonis</name>
    <dbReference type="NCBI Taxonomy" id="72036"/>
    <lineage>
        <taxon>Eukaryota</taxon>
        <taxon>Metazoa</taxon>
        <taxon>Ecdysozoa</taxon>
        <taxon>Arthropoda</taxon>
        <taxon>Crustacea</taxon>
        <taxon>Multicrustacea</taxon>
        <taxon>Hexanauplia</taxon>
        <taxon>Copepoda</taxon>
        <taxon>Siphonostomatoida</taxon>
        <taxon>Caligidae</taxon>
        <taxon>Lepeophtheirus</taxon>
    </lineage>
</organism>